<dbReference type="Proteomes" id="UP000245489">
    <property type="component" value="Unassembled WGS sequence"/>
</dbReference>
<dbReference type="PANTHER" id="PTHR34985:SF1">
    <property type="entry name" value="SLR0554 PROTEIN"/>
    <property type="match status" value="1"/>
</dbReference>
<dbReference type="AlphaFoldDB" id="A0A316EDF7"/>
<dbReference type="InterPro" id="IPR007936">
    <property type="entry name" value="VapE-like_dom"/>
</dbReference>
<protein>
    <submittedName>
        <fullName evidence="3">Virulence-associated protein E</fullName>
    </submittedName>
</protein>
<name>A0A316EDF7_9BACT</name>
<evidence type="ECO:0000313" key="3">
    <source>
        <dbReference type="EMBL" id="PWK28963.1"/>
    </source>
</evidence>
<organism evidence="3 4">
    <name type="scientific">Arcicella aurantiaca</name>
    <dbReference type="NCBI Taxonomy" id="591202"/>
    <lineage>
        <taxon>Bacteria</taxon>
        <taxon>Pseudomonadati</taxon>
        <taxon>Bacteroidota</taxon>
        <taxon>Cytophagia</taxon>
        <taxon>Cytophagales</taxon>
        <taxon>Flectobacillaceae</taxon>
        <taxon>Arcicella</taxon>
    </lineage>
</organism>
<gene>
    <name evidence="3" type="ORF">LV89_00516</name>
</gene>
<sequence>MTKLVKKGEIQGVTPEKGREKSAQKNETNHTNPVIATNPNPDNKPNQPLILRLEDYIFNKYDLRMNIVSNELEGKLKKDSEYGLFSEDQLTYDLFVKGFNKFNTQLSVLISTKVPKYDPLKEYFENLPKWDNSQPDYIKRLSDFVVTDSGDWWELMFKKHLVRMVAQAILKIPFNKQCLTLIGKQNDGKTSFLEFLVPPKLSKYYRKGFDFGGNKDGKISLCQNFVINLDELASFDKKELNNDFKTILTESIVKFRGLFAKSETTHSRRANFVASTNQYEFLTDETGNVRWLPFVVKEINHDNGKSKGYQANIDINLVWSQAYSLLISGNFDFILSKDEIQTQEKRNQRFMKVSAEMEAIQKYFISGNEDDRNSKFLTATDIQLKLVLKGIKLSHISIGKALKTLQFQVSEKYYKECKYSIKGYYIKEL</sequence>
<feature type="compositionally biased region" description="Polar residues" evidence="1">
    <location>
        <begin position="29"/>
        <end position="46"/>
    </location>
</feature>
<evidence type="ECO:0000313" key="4">
    <source>
        <dbReference type="Proteomes" id="UP000245489"/>
    </source>
</evidence>
<comment type="caution">
    <text evidence="3">The sequence shown here is derived from an EMBL/GenBank/DDBJ whole genome shotgun (WGS) entry which is preliminary data.</text>
</comment>
<dbReference type="OrthoDB" id="9801888at2"/>
<feature type="domain" description="Virulence-associated protein E-like" evidence="2">
    <location>
        <begin position="129"/>
        <end position="351"/>
    </location>
</feature>
<accession>A0A316EDF7</accession>
<dbReference type="RefSeq" id="WP_109741295.1">
    <property type="nucleotide sequence ID" value="NZ_QGGO01000002.1"/>
</dbReference>
<proteinExistence type="predicted"/>
<dbReference type="Pfam" id="PF05272">
    <property type="entry name" value="VapE-like_dom"/>
    <property type="match status" value="1"/>
</dbReference>
<keyword evidence="4" id="KW-1185">Reference proteome</keyword>
<reference evidence="3 4" key="1">
    <citation type="submission" date="2018-05" db="EMBL/GenBank/DDBJ databases">
        <title>Genomic Encyclopedia of Archaeal and Bacterial Type Strains, Phase II (KMG-II): from individual species to whole genera.</title>
        <authorList>
            <person name="Goeker M."/>
        </authorList>
    </citation>
    <scope>NUCLEOTIDE SEQUENCE [LARGE SCALE GENOMIC DNA]</scope>
    <source>
        <strain evidence="3 4">DSM 22214</strain>
    </source>
</reference>
<evidence type="ECO:0000259" key="2">
    <source>
        <dbReference type="Pfam" id="PF05272"/>
    </source>
</evidence>
<feature type="compositionally biased region" description="Basic and acidic residues" evidence="1">
    <location>
        <begin position="16"/>
        <end position="28"/>
    </location>
</feature>
<dbReference type="PANTHER" id="PTHR34985">
    <property type="entry name" value="SLR0554 PROTEIN"/>
    <property type="match status" value="1"/>
</dbReference>
<dbReference type="EMBL" id="QGGO01000002">
    <property type="protein sequence ID" value="PWK28963.1"/>
    <property type="molecule type" value="Genomic_DNA"/>
</dbReference>
<evidence type="ECO:0000256" key="1">
    <source>
        <dbReference type="SAM" id="MobiDB-lite"/>
    </source>
</evidence>
<feature type="region of interest" description="Disordered" evidence="1">
    <location>
        <begin position="1"/>
        <end position="46"/>
    </location>
</feature>